<dbReference type="AlphaFoldDB" id="A0A4Y2I0R6"/>
<sequence length="80" mass="9008">MPSASEVTSFHVSSQANDLRLLTVWAMGSLVSVQLRRDIPHFFLIRSSEKLDDSGIFRKSHKLRASSLVYCKLLQANEST</sequence>
<dbReference type="EMBL" id="BGPR01002294">
    <property type="protein sequence ID" value="GBM71150.1"/>
    <property type="molecule type" value="Genomic_DNA"/>
</dbReference>
<proteinExistence type="predicted"/>
<reference evidence="1 2" key="1">
    <citation type="journal article" date="2019" name="Sci. Rep.">
        <title>Orb-weaving spider Araneus ventricosus genome elucidates the spidroin gene catalogue.</title>
        <authorList>
            <person name="Kono N."/>
            <person name="Nakamura H."/>
            <person name="Ohtoshi R."/>
            <person name="Moran D.A.P."/>
            <person name="Shinohara A."/>
            <person name="Yoshida Y."/>
            <person name="Fujiwara M."/>
            <person name="Mori M."/>
            <person name="Tomita M."/>
            <person name="Arakawa K."/>
        </authorList>
    </citation>
    <scope>NUCLEOTIDE SEQUENCE [LARGE SCALE GENOMIC DNA]</scope>
</reference>
<evidence type="ECO:0000313" key="2">
    <source>
        <dbReference type="Proteomes" id="UP000499080"/>
    </source>
</evidence>
<protein>
    <submittedName>
        <fullName evidence="1">Uncharacterized protein</fullName>
    </submittedName>
</protein>
<keyword evidence="2" id="KW-1185">Reference proteome</keyword>
<gene>
    <name evidence="1" type="ORF">AVEN_2763_1</name>
</gene>
<comment type="caution">
    <text evidence="1">The sequence shown here is derived from an EMBL/GenBank/DDBJ whole genome shotgun (WGS) entry which is preliminary data.</text>
</comment>
<accession>A0A4Y2I0R6</accession>
<organism evidence="1 2">
    <name type="scientific">Araneus ventricosus</name>
    <name type="common">Orbweaver spider</name>
    <name type="synonym">Epeira ventricosa</name>
    <dbReference type="NCBI Taxonomy" id="182803"/>
    <lineage>
        <taxon>Eukaryota</taxon>
        <taxon>Metazoa</taxon>
        <taxon>Ecdysozoa</taxon>
        <taxon>Arthropoda</taxon>
        <taxon>Chelicerata</taxon>
        <taxon>Arachnida</taxon>
        <taxon>Araneae</taxon>
        <taxon>Araneomorphae</taxon>
        <taxon>Entelegynae</taxon>
        <taxon>Araneoidea</taxon>
        <taxon>Araneidae</taxon>
        <taxon>Araneus</taxon>
    </lineage>
</organism>
<evidence type="ECO:0000313" key="1">
    <source>
        <dbReference type="EMBL" id="GBM71150.1"/>
    </source>
</evidence>
<name>A0A4Y2I0R6_ARAVE</name>
<dbReference type="Proteomes" id="UP000499080">
    <property type="component" value="Unassembled WGS sequence"/>
</dbReference>